<reference evidence="1 2" key="1">
    <citation type="submission" date="2009-09" db="EMBL/GenBank/DDBJ databases">
        <authorList>
            <person name="Weinstock G."/>
            <person name="Sodergren E."/>
            <person name="Clifton S."/>
            <person name="Fulton L."/>
            <person name="Fulton B."/>
            <person name="Courtney L."/>
            <person name="Fronick C."/>
            <person name="Harrison M."/>
            <person name="Strong C."/>
            <person name="Farmer C."/>
            <person name="Delahaunty K."/>
            <person name="Markovic C."/>
            <person name="Hall O."/>
            <person name="Minx P."/>
            <person name="Tomlinson C."/>
            <person name="Mitreva M."/>
            <person name="Nelson J."/>
            <person name="Hou S."/>
            <person name="Wollam A."/>
            <person name="Pepin K.H."/>
            <person name="Johnson M."/>
            <person name="Bhonagiri V."/>
            <person name="Nash W.E."/>
            <person name="Warren W."/>
            <person name="Chinwalla A."/>
            <person name="Mardis E.R."/>
            <person name="Wilson R.K."/>
        </authorList>
    </citation>
    <scope>NUCLEOTIDE SEQUENCE [LARGE SCALE GENOMIC DNA]</scope>
    <source>
        <strain evidence="1 2">F0319</strain>
    </source>
</reference>
<protein>
    <submittedName>
        <fullName evidence="1">Uncharacterized protein</fullName>
    </submittedName>
</protein>
<dbReference type="AlphaFoldDB" id="C9MQV1"/>
<gene>
    <name evidence="1" type="ORF">HMPREF0973_02001</name>
</gene>
<proteinExistence type="predicted"/>
<keyword evidence="2" id="KW-1185">Reference proteome</keyword>
<dbReference type="Proteomes" id="UP000003327">
    <property type="component" value="Unassembled WGS sequence"/>
</dbReference>
<accession>C9MQV1</accession>
<dbReference type="STRING" id="649761.HMPREF0973_02001"/>
<evidence type="ECO:0000313" key="2">
    <source>
        <dbReference type="Proteomes" id="UP000003327"/>
    </source>
</evidence>
<dbReference type="EMBL" id="ACVA01000047">
    <property type="protein sequence ID" value="EEX18216.1"/>
    <property type="molecule type" value="Genomic_DNA"/>
</dbReference>
<dbReference type="HOGENOM" id="CLU_128185_0_0_10"/>
<evidence type="ECO:0000313" key="1">
    <source>
        <dbReference type="EMBL" id="EEX18216.1"/>
    </source>
</evidence>
<organism evidence="1 2">
    <name type="scientific">Prevotella veroralis F0319</name>
    <dbReference type="NCBI Taxonomy" id="649761"/>
    <lineage>
        <taxon>Bacteria</taxon>
        <taxon>Pseudomonadati</taxon>
        <taxon>Bacteroidota</taxon>
        <taxon>Bacteroidia</taxon>
        <taxon>Bacteroidales</taxon>
        <taxon>Prevotellaceae</taxon>
        <taxon>Prevotella</taxon>
    </lineage>
</organism>
<sequence>MIYSNEIIIKKLIMKRLFYVVLMVTFCSSCHRSLEDRAAQECKEFTEKKCPTPIVDNVRMDSMVFEPATRTIHYYNTLVSAADNRLVIDKQKGKLRQVLKEALRSDAGTKAYKDAGFNFHYTYHSEKKPSEVLFDVNYNTKDYQ</sequence>
<name>C9MQV1_9BACT</name>
<comment type="caution">
    <text evidence="1">The sequence shown here is derived from an EMBL/GenBank/DDBJ whole genome shotgun (WGS) entry which is preliminary data.</text>
</comment>